<dbReference type="CDD" id="cd12797">
    <property type="entry name" value="M23_peptidase"/>
    <property type="match status" value="1"/>
</dbReference>
<reference evidence="3 4" key="1">
    <citation type="submission" date="2019-01" db="EMBL/GenBank/DDBJ databases">
        <title>Novel species of Nocardioides.</title>
        <authorList>
            <person name="Liu Q."/>
            <person name="Xin Y.-H."/>
        </authorList>
    </citation>
    <scope>NUCLEOTIDE SEQUENCE [LARGE SCALE GENOMIC DNA]</scope>
    <source>
        <strain evidence="3 4">CGMCC 4.6882</strain>
    </source>
</reference>
<protein>
    <recommendedName>
        <fullName evidence="2">M23ase beta-sheet core domain-containing protein</fullName>
    </recommendedName>
</protein>
<proteinExistence type="predicted"/>
<evidence type="ECO:0000256" key="1">
    <source>
        <dbReference type="SAM" id="SignalP"/>
    </source>
</evidence>
<accession>A0A4Q2RW33</accession>
<comment type="caution">
    <text evidence="3">The sequence shown here is derived from an EMBL/GenBank/DDBJ whole genome shotgun (WGS) entry which is preliminary data.</text>
</comment>
<dbReference type="Gene3D" id="2.70.70.10">
    <property type="entry name" value="Glucose Permease (Domain IIA)"/>
    <property type="match status" value="1"/>
</dbReference>
<dbReference type="Pfam" id="PF01551">
    <property type="entry name" value="Peptidase_M23"/>
    <property type="match status" value="1"/>
</dbReference>
<dbReference type="Gene3D" id="1.10.101.10">
    <property type="entry name" value="PGBD-like superfamily/PGBD"/>
    <property type="match status" value="1"/>
</dbReference>
<dbReference type="OrthoDB" id="5126452at2"/>
<dbReference type="InterPro" id="IPR036366">
    <property type="entry name" value="PGBDSf"/>
</dbReference>
<evidence type="ECO:0000313" key="3">
    <source>
        <dbReference type="EMBL" id="RYB91723.1"/>
    </source>
</evidence>
<evidence type="ECO:0000259" key="2">
    <source>
        <dbReference type="Pfam" id="PF01551"/>
    </source>
</evidence>
<keyword evidence="1" id="KW-0732">Signal</keyword>
<organism evidence="3 4">
    <name type="scientific">Nocardioides oleivorans</name>
    <dbReference type="NCBI Taxonomy" id="273676"/>
    <lineage>
        <taxon>Bacteria</taxon>
        <taxon>Bacillati</taxon>
        <taxon>Actinomycetota</taxon>
        <taxon>Actinomycetes</taxon>
        <taxon>Propionibacteriales</taxon>
        <taxon>Nocardioidaceae</taxon>
        <taxon>Nocardioides</taxon>
    </lineage>
</organism>
<sequence length="297" mass="29978">MPHHMHSHARRLVVVLSALLMAALASLTALSANAATVTSVSFGRVKPGAGITQGYSSGHSGIDFAGGQAAALASASGYVVALRSSQAGGNTVSSTYSGYVPSQASGGCWGNYVGILHGGNSAGTPVISWYGHLASTNLILGQSVSIGQTVGTAGQSSYTSCGVSGVHLHYSVTVGARAFVNPTPYYGTADGNKTVSMQWQWVPPTSAVQASIQQKLTDKGYYTGPVNGIWGPASVQAVQAVVRDRAGYTGSVNGIPGPGTATAVQNFAKARGGYTGPINAVPGANTWSAFLTGLNGI</sequence>
<dbReference type="PANTHER" id="PTHR21666">
    <property type="entry name" value="PEPTIDASE-RELATED"/>
    <property type="match status" value="1"/>
</dbReference>
<feature type="chain" id="PRO_5020612018" description="M23ase beta-sheet core domain-containing protein" evidence="1">
    <location>
        <begin position="35"/>
        <end position="297"/>
    </location>
</feature>
<dbReference type="EMBL" id="SDWT01000002">
    <property type="protein sequence ID" value="RYB91723.1"/>
    <property type="molecule type" value="Genomic_DNA"/>
</dbReference>
<evidence type="ECO:0000313" key="4">
    <source>
        <dbReference type="Proteomes" id="UP000294071"/>
    </source>
</evidence>
<dbReference type="PANTHER" id="PTHR21666:SF270">
    <property type="entry name" value="MUREIN HYDROLASE ACTIVATOR ENVC"/>
    <property type="match status" value="1"/>
</dbReference>
<dbReference type="RefSeq" id="WP_129401390.1">
    <property type="nucleotide sequence ID" value="NZ_SDWT01000002.1"/>
</dbReference>
<dbReference type="Proteomes" id="UP000294071">
    <property type="component" value="Unassembled WGS sequence"/>
</dbReference>
<dbReference type="GO" id="GO:0004222">
    <property type="term" value="F:metalloendopeptidase activity"/>
    <property type="evidence" value="ECO:0007669"/>
    <property type="project" value="TreeGrafter"/>
</dbReference>
<dbReference type="AlphaFoldDB" id="A0A4Q2RW33"/>
<dbReference type="InterPro" id="IPR011055">
    <property type="entry name" value="Dup_hybrid_motif"/>
</dbReference>
<feature type="signal peptide" evidence="1">
    <location>
        <begin position="1"/>
        <end position="34"/>
    </location>
</feature>
<gene>
    <name evidence="3" type="ORF">EUA93_16365</name>
</gene>
<dbReference type="SUPFAM" id="SSF51261">
    <property type="entry name" value="Duplicated hybrid motif"/>
    <property type="match status" value="1"/>
</dbReference>
<name>A0A4Q2RW33_9ACTN</name>
<dbReference type="InterPro" id="IPR050570">
    <property type="entry name" value="Cell_wall_metabolism_enzyme"/>
</dbReference>
<dbReference type="InterPro" id="IPR016047">
    <property type="entry name" value="M23ase_b-sheet_dom"/>
</dbReference>
<keyword evidence="4" id="KW-1185">Reference proteome</keyword>
<feature type="domain" description="M23ase beta-sheet core" evidence="2">
    <location>
        <begin position="88"/>
        <end position="177"/>
    </location>
</feature>